<feature type="compositionally biased region" description="Polar residues" evidence="1">
    <location>
        <begin position="203"/>
        <end position="216"/>
    </location>
</feature>
<keyword evidence="3" id="KW-1185">Reference proteome</keyword>
<dbReference type="Proteomes" id="UP000799444">
    <property type="component" value="Unassembled WGS sequence"/>
</dbReference>
<comment type="caution">
    <text evidence="2">The sequence shown here is derived from an EMBL/GenBank/DDBJ whole genome shotgun (WGS) entry which is preliminary data.</text>
</comment>
<protein>
    <submittedName>
        <fullName evidence="2">Uncharacterized protein</fullName>
    </submittedName>
</protein>
<feature type="compositionally biased region" description="Basic and acidic residues" evidence="1">
    <location>
        <begin position="185"/>
        <end position="196"/>
    </location>
</feature>
<gene>
    <name evidence="2" type="ORF">EJ04DRAFT_29784</name>
</gene>
<evidence type="ECO:0000313" key="3">
    <source>
        <dbReference type="Proteomes" id="UP000799444"/>
    </source>
</evidence>
<accession>A0A9P4QTR6</accession>
<feature type="region of interest" description="Disordered" evidence="1">
    <location>
        <begin position="1"/>
        <end position="233"/>
    </location>
</feature>
<name>A0A9P4QTR6_9PLEO</name>
<sequence>MDEPPAKRIRTSPPDDRARTSSPLKKAPRRPSYSSPTKASLARFNPNLLPRQSATASKPDDRGGILNRGKRVLSYIMGGSEEEQPEPGSRIEAGQDEESLPTVAGAEQQRASNAQNVTPRARRTDRRIKVPLGQLQEEEAELPTSPLGGTSSRPDTPRRGVLWSSPSKRPPRARSTAAASPLQKRTRDETVRKEVAGPEDGTEGQNGDQVDQSAQKPKQAFDPEVQKKKHERDRLLNELRDLEKEVASCTRVIKEELDRPAAQILHPRDRDYLM</sequence>
<organism evidence="2 3">
    <name type="scientific">Polyplosphaeria fusca</name>
    <dbReference type="NCBI Taxonomy" id="682080"/>
    <lineage>
        <taxon>Eukaryota</taxon>
        <taxon>Fungi</taxon>
        <taxon>Dikarya</taxon>
        <taxon>Ascomycota</taxon>
        <taxon>Pezizomycotina</taxon>
        <taxon>Dothideomycetes</taxon>
        <taxon>Pleosporomycetidae</taxon>
        <taxon>Pleosporales</taxon>
        <taxon>Tetraplosphaeriaceae</taxon>
        <taxon>Polyplosphaeria</taxon>
    </lineage>
</organism>
<evidence type="ECO:0000256" key="1">
    <source>
        <dbReference type="SAM" id="MobiDB-lite"/>
    </source>
</evidence>
<feature type="compositionally biased region" description="Basic and acidic residues" evidence="1">
    <location>
        <begin position="219"/>
        <end position="233"/>
    </location>
</feature>
<feature type="compositionally biased region" description="Polar residues" evidence="1">
    <location>
        <begin position="109"/>
        <end position="118"/>
    </location>
</feature>
<evidence type="ECO:0000313" key="2">
    <source>
        <dbReference type="EMBL" id="KAF2730791.1"/>
    </source>
</evidence>
<dbReference type="EMBL" id="ML996209">
    <property type="protein sequence ID" value="KAF2730791.1"/>
    <property type="molecule type" value="Genomic_DNA"/>
</dbReference>
<proteinExistence type="predicted"/>
<dbReference type="AlphaFoldDB" id="A0A9P4QTR6"/>
<dbReference type="OrthoDB" id="4160836at2759"/>
<reference evidence="2" key="1">
    <citation type="journal article" date="2020" name="Stud. Mycol.">
        <title>101 Dothideomycetes genomes: a test case for predicting lifestyles and emergence of pathogens.</title>
        <authorList>
            <person name="Haridas S."/>
            <person name="Albert R."/>
            <person name="Binder M."/>
            <person name="Bloem J."/>
            <person name="Labutti K."/>
            <person name="Salamov A."/>
            <person name="Andreopoulos B."/>
            <person name="Baker S."/>
            <person name="Barry K."/>
            <person name="Bills G."/>
            <person name="Bluhm B."/>
            <person name="Cannon C."/>
            <person name="Castanera R."/>
            <person name="Culley D."/>
            <person name="Daum C."/>
            <person name="Ezra D."/>
            <person name="Gonzalez J."/>
            <person name="Henrissat B."/>
            <person name="Kuo A."/>
            <person name="Liang C."/>
            <person name="Lipzen A."/>
            <person name="Lutzoni F."/>
            <person name="Magnuson J."/>
            <person name="Mondo S."/>
            <person name="Nolan M."/>
            <person name="Ohm R."/>
            <person name="Pangilinan J."/>
            <person name="Park H.-J."/>
            <person name="Ramirez L."/>
            <person name="Alfaro M."/>
            <person name="Sun H."/>
            <person name="Tritt A."/>
            <person name="Yoshinaga Y."/>
            <person name="Zwiers L.-H."/>
            <person name="Turgeon B."/>
            <person name="Goodwin S."/>
            <person name="Spatafora J."/>
            <person name="Crous P."/>
            <person name="Grigoriev I."/>
        </authorList>
    </citation>
    <scope>NUCLEOTIDE SEQUENCE</scope>
    <source>
        <strain evidence="2">CBS 125425</strain>
    </source>
</reference>